<evidence type="ECO:0000313" key="2">
    <source>
        <dbReference type="Proteomes" id="UP000076858"/>
    </source>
</evidence>
<dbReference type="Proteomes" id="UP000076858">
    <property type="component" value="Unassembled WGS sequence"/>
</dbReference>
<gene>
    <name evidence="1" type="ORF">APZ42_016125</name>
</gene>
<reference evidence="1 2" key="1">
    <citation type="submission" date="2016-03" db="EMBL/GenBank/DDBJ databases">
        <title>EvidentialGene: Evidence-directed Construction of Genes on Genomes.</title>
        <authorList>
            <person name="Gilbert D.G."/>
            <person name="Choi J.-H."/>
            <person name="Mockaitis K."/>
            <person name="Colbourne J."/>
            <person name="Pfrender M."/>
        </authorList>
    </citation>
    <scope>NUCLEOTIDE SEQUENCE [LARGE SCALE GENOMIC DNA]</scope>
    <source>
        <strain evidence="1 2">Xinb3</strain>
        <tissue evidence="1">Complete organism</tissue>
    </source>
</reference>
<proteinExistence type="predicted"/>
<keyword evidence="2" id="KW-1185">Reference proteome</keyword>
<protein>
    <submittedName>
        <fullName evidence="1">Uncharacterized protein</fullName>
    </submittedName>
</protein>
<organism evidence="1 2">
    <name type="scientific">Daphnia magna</name>
    <dbReference type="NCBI Taxonomy" id="35525"/>
    <lineage>
        <taxon>Eukaryota</taxon>
        <taxon>Metazoa</taxon>
        <taxon>Ecdysozoa</taxon>
        <taxon>Arthropoda</taxon>
        <taxon>Crustacea</taxon>
        <taxon>Branchiopoda</taxon>
        <taxon>Diplostraca</taxon>
        <taxon>Cladocera</taxon>
        <taxon>Anomopoda</taxon>
        <taxon>Daphniidae</taxon>
        <taxon>Daphnia</taxon>
    </lineage>
</organism>
<accession>A0A162NKY5</accession>
<dbReference type="EMBL" id="LRGB01000568">
    <property type="protein sequence ID" value="KZS18082.1"/>
    <property type="molecule type" value="Genomic_DNA"/>
</dbReference>
<dbReference type="AlphaFoldDB" id="A0A162NKY5"/>
<evidence type="ECO:0000313" key="1">
    <source>
        <dbReference type="EMBL" id="KZS18082.1"/>
    </source>
</evidence>
<comment type="caution">
    <text evidence="1">The sequence shown here is derived from an EMBL/GenBank/DDBJ whole genome shotgun (WGS) entry which is preliminary data.</text>
</comment>
<sequence length="79" mass="8897">MDGQYLWKMLMITTEMKMNKNGIPTHCSVTVPAMERPKTVAGKMRNMIIRANMANHRYLAVTLPKNLAIGMGKRMNGMG</sequence>
<name>A0A162NKY5_9CRUS</name>